<organism evidence="1">
    <name type="scientific">candidate division WOR-3 bacterium</name>
    <dbReference type="NCBI Taxonomy" id="2052148"/>
    <lineage>
        <taxon>Bacteria</taxon>
        <taxon>Bacteria division WOR-3</taxon>
    </lineage>
</organism>
<dbReference type="AlphaFoldDB" id="A0A7V0Z675"/>
<dbReference type="InterPro" id="IPR043731">
    <property type="entry name" value="DUF5674"/>
</dbReference>
<comment type="caution">
    <text evidence="1">The sequence shown here is derived from an EMBL/GenBank/DDBJ whole genome shotgun (WGS) entry which is preliminary data.</text>
</comment>
<name>A0A7V0Z675_UNCW3</name>
<dbReference type="Pfam" id="PF18924">
    <property type="entry name" value="DUF5674"/>
    <property type="match status" value="1"/>
</dbReference>
<dbReference type="EMBL" id="DSKY01000020">
    <property type="protein sequence ID" value="HDY59365.1"/>
    <property type="molecule type" value="Genomic_DNA"/>
</dbReference>
<accession>A0A7V0Z675</accession>
<proteinExistence type="predicted"/>
<gene>
    <name evidence="1" type="ORF">ENP86_07430</name>
</gene>
<protein>
    <submittedName>
        <fullName evidence="1">Uncharacterized protein</fullName>
    </submittedName>
</protein>
<reference evidence="1" key="1">
    <citation type="journal article" date="2020" name="mSystems">
        <title>Genome- and Community-Level Interaction Insights into Carbon Utilization and Element Cycling Functions of Hydrothermarchaeota in Hydrothermal Sediment.</title>
        <authorList>
            <person name="Zhou Z."/>
            <person name="Liu Y."/>
            <person name="Xu W."/>
            <person name="Pan J."/>
            <person name="Luo Z.H."/>
            <person name="Li M."/>
        </authorList>
    </citation>
    <scope>NUCLEOTIDE SEQUENCE [LARGE SCALE GENOMIC DNA]</scope>
    <source>
        <strain evidence="1">SpSt-258</strain>
    </source>
</reference>
<sequence length="60" mass="6712">MLIVKEKIDIGEIKRIAAEDFMGFDVLINLRPAQGNKSSGVDDPALRKRIVDIVYNLIAK</sequence>
<evidence type="ECO:0000313" key="1">
    <source>
        <dbReference type="EMBL" id="HDY59365.1"/>
    </source>
</evidence>